<dbReference type="EMBL" id="ABJB010586124">
    <property type="status" value="NOT_ANNOTATED_CDS"/>
    <property type="molecule type" value="Genomic_DNA"/>
</dbReference>
<dbReference type="Proteomes" id="UP000001555">
    <property type="component" value="Unassembled WGS sequence"/>
</dbReference>
<evidence type="ECO:0000313" key="3">
    <source>
        <dbReference type="EnsemblMetazoa" id="ISCW012518-PA"/>
    </source>
</evidence>
<accession>B7QC08</accession>
<keyword evidence="4" id="KW-1185">Reference proteome</keyword>
<dbReference type="VEuPathDB" id="VectorBase:ISCP_031921"/>
<dbReference type="AlphaFoldDB" id="B7QC08"/>
<dbReference type="VEuPathDB" id="VectorBase:ISCI012518"/>
<feature type="chain" id="PRO_5014568294" evidence="1">
    <location>
        <begin position="22"/>
        <end position="284"/>
    </location>
</feature>
<proteinExistence type="predicted"/>
<evidence type="ECO:0000313" key="2">
    <source>
        <dbReference type="EMBL" id="EEC16380.1"/>
    </source>
</evidence>
<evidence type="ECO:0000313" key="4">
    <source>
        <dbReference type="Proteomes" id="UP000001555"/>
    </source>
</evidence>
<dbReference type="HOGENOM" id="CLU_981015_0_0_1"/>
<reference evidence="2 4" key="1">
    <citation type="submission" date="2008-03" db="EMBL/GenBank/DDBJ databases">
        <title>Annotation of Ixodes scapularis.</title>
        <authorList>
            <consortium name="Ixodes scapularis Genome Project Consortium"/>
            <person name="Caler E."/>
            <person name="Hannick L.I."/>
            <person name="Bidwell S."/>
            <person name="Joardar V."/>
            <person name="Thiagarajan M."/>
            <person name="Amedeo P."/>
            <person name="Galinsky K.J."/>
            <person name="Schobel S."/>
            <person name="Inman J."/>
            <person name="Hostetler J."/>
            <person name="Miller J."/>
            <person name="Hammond M."/>
            <person name="Megy K."/>
            <person name="Lawson D."/>
            <person name="Kodira C."/>
            <person name="Sutton G."/>
            <person name="Meyer J."/>
            <person name="Hill C.A."/>
            <person name="Birren B."/>
            <person name="Nene V."/>
            <person name="Collins F."/>
            <person name="Alarcon-Chaidez F."/>
            <person name="Wikel S."/>
            <person name="Strausberg R."/>
        </authorList>
    </citation>
    <scope>NUCLEOTIDE SEQUENCE [LARGE SCALE GENOMIC DNA]</scope>
    <source>
        <strain evidence="4">Wikel</strain>
        <strain evidence="2">Wikel colony</strain>
    </source>
</reference>
<sequence length="284" mass="32461">MTSGASFWLKWALLRLPVARCRRRGRFQFYSYEDYDPYSYGVLPPPQESALDGVQEHPEDSTRCSRSDDLLLWGSNEKGDVMVARIRRRGRSRTAEPWLYLRTAEGQSYVLDSGVGIPDLSAGTMYAAGGLRLEQLVPMRRWRGPTTALLSCNTTSNLLEHSADFDANFVARQLARQSWAEVGVPNVNRLLDEVDCYMQTVYCTGSLQVEGLQQRELFLWGLRIKRQGPLSDKFRFRVQVDSELLDTQRLPSERFGEHGEVKLELRPFLMNDHGGCLVYLSSPW</sequence>
<dbReference type="EMBL" id="ABJB011013636">
    <property type="status" value="NOT_ANNOTATED_CDS"/>
    <property type="molecule type" value="Genomic_DNA"/>
</dbReference>
<dbReference type="OrthoDB" id="6503891at2759"/>
<keyword evidence="1" id="KW-0732">Signal</keyword>
<protein>
    <submittedName>
        <fullName evidence="2 3">Uncharacterized protein</fullName>
    </submittedName>
</protein>
<reference evidence="3" key="2">
    <citation type="submission" date="2020-05" db="UniProtKB">
        <authorList>
            <consortium name="EnsemblMetazoa"/>
        </authorList>
    </citation>
    <scope>IDENTIFICATION</scope>
    <source>
        <strain evidence="3">wikel</strain>
    </source>
</reference>
<dbReference type="PaxDb" id="6945-B7QC08"/>
<feature type="signal peptide" evidence="1">
    <location>
        <begin position="1"/>
        <end position="21"/>
    </location>
</feature>
<dbReference type="EMBL" id="ABJB010040880">
    <property type="status" value="NOT_ANNOTATED_CDS"/>
    <property type="molecule type" value="Genomic_DNA"/>
</dbReference>
<name>B7QC08_IXOSC</name>
<organism>
    <name type="scientific">Ixodes scapularis</name>
    <name type="common">Black-legged tick</name>
    <name type="synonym">Deer tick</name>
    <dbReference type="NCBI Taxonomy" id="6945"/>
    <lineage>
        <taxon>Eukaryota</taxon>
        <taxon>Metazoa</taxon>
        <taxon>Ecdysozoa</taxon>
        <taxon>Arthropoda</taxon>
        <taxon>Chelicerata</taxon>
        <taxon>Arachnida</taxon>
        <taxon>Acari</taxon>
        <taxon>Parasitiformes</taxon>
        <taxon>Ixodida</taxon>
        <taxon>Ixodoidea</taxon>
        <taxon>Ixodidae</taxon>
        <taxon>Ixodinae</taxon>
        <taxon>Ixodes</taxon>
    </lineage>
</organism>
<dbReference type="InParanoid" id="B7QC08"/>
<gene>
    <name evidence="2" type="ORF">IscW_ISCW012518</name>
</gene>
<dbReference type="EMBL" id="DS903990">
    <property type="protein sequence ID" value="EEC16380.1"/>
    <property type="molecule type" value="Genomic_DNA"/>
</dbReference>
<dbReference type="EMBL" id="ABJB011138452">
    <property type="status" value="NOT_ANNOTATED_CDS"/>
    <property type="molecule type" value="Genomic_DNA"/>
</dbReference>
<evidence type="ECO:0000256" key="1">
    <source>
        <dbReference type="SAM" id="SignalP"/>
    </source>
</evidence>
<dbReference type="EnsemblMetazoa" id="ISCW012518-RA">
    <property type="protein sequence ID" value="ISCW012518-PA"/>
    <property type="gene ID" value="ISCW012518"/>
</dbReference>
<dbReference type="VEuPathDB" id="VectorBase:ISCW012518"/>